<name>A0A7K0FYJ3_9SPHI</name>
<evidence type="ECO:0000256" key="5">
    <source>
        <dbReference type="ARBA" id="ARBA00022777"/>
    </source>
</evidence>
<dbReference type="InterPro" id="IPR036097">
    <property type="entry name" value="HisK_dim/P_sf"/>
</dbReference>
<dbReference type="Gene3D" id="1.10.287.130">
    <property type="match status" value="1"/>
</dbReference>
<keyword evidence="4" id="KW-0808">Transferase</keyword>
<dbReference type="InterPro" id="IPR005467">
    <property type="entry name" value="His_kinase_dom"/>
</dbReference>
<sequence>MPAIGEISNQSTSAQKNMYKISDQPQGITEIGNINLVLNLKTKQIIEIDERLLRFLGNPQTLDFATFQPLIHEQDLDIVLLAYQRLQKGEIIGTVKFRILVASEVAWIGLTPFLYQKGEDSLLLANAIMITAEVENLQTALKFANKKNSILQMISHDLRGPLGIANSIISVLNKDDLSPESLQKTQAISDIIAQTIKLIEDLTAKEFLETVDAPLVMQRLDLVKKVSEYIEQCKRFEEVNERTFTLTSSVEQMMISLDEGKFMQVMNNLLTNALKFTRTDGNISISLEERDDEVIMVFKDDGIGIPGQMLPYIFDRYTIAKRTGLHGESTTGLGLFIVKEIVSWHNGEIACESQEGVGTTFTIKLAKYAPDH</sequence>
<dbReference type="Proteomes" id="UP000487757">
    <property type="component" value="Unassembled WGS sequence"/>
</dbReference>
<evidence type="ECO:0000313" key="8">
    <source>
        <dbReference type="Proteomes" id="UP000487757"/>
    </source>
</evidence>
<dbReference type="CDD" id="cd00075">
    <property type="entry name" value="HATPase"/>
    <property type="match status" value="1"/>
</dbReference>
<dbReference type="SUPFAM" id="SSF55874">
    <property type="entry name" value="ATPase domain of HSP90 chaperone/DNA topoisomerase II/histidine kinase"/>
    <property type="match status" value="1"/>
</dbReference>
<comment type="catalytic activity">
    <reaction evidence="1">
        <text>ATP + protein L-histidine = ADP + protein N-phospho-L-histidine.</text>
        <dbReference type="EC" id="2.7.13.3"/>
    </reaction>
</comment>
<dbReference type="InterPro" id="IPR003594">
    <property type="entry name" value="HATPase_dom"/>
</dbReference>
<dbReference type="PROSITE" id="PS50109">
    <property type="entry name" value="HIS_KIN"/>
    <property type="match status" value="1"/>
</dbReference>
<proteinExistence type="predicted"/>
<dbReference type="RefSeq" id="WP_154280502.1">
    <property type="nucleotide sequence ID" value="NZ_WKKH01000011.1"/>
</dbReference>
<keyword evidence="3" id="KW-0597">Phosphoprotein</keyword>
<feature type="domain" description="Histidine kinase" evidence="6">
    <location>
        <begin position="153"/>
        <end position="369"/>
    </location>
</feature>
<dbReference type="InterPro" id="IPR004358">
    <property type="entry name" value="Sig_transdc_His_kin-like_C"/>
</dbReference>
<gene>
    <name evidence="7" type="ORF">GJU39_09225</name>
</gene>
<dbReference type="GO" id="GO:0000155">
    <property type="term" value="F:phosphorelay sensor kinase activity"/>
    <property type="evidence" value="ECO:0007669"/>
    <property type="project" value="InterPro"/>
</dbReference>
<evidence type="ECO:0000256" key="4">
    <source>
        <dbReference type="ARBA" id="ARBA00022679"/>
    </source>
</evidence>
<organism evidence="7 8">
    <name type="scientific">Pedobacter petrophilus</name>
    <dbReference type="NCBI Taxonomy" id="1908241"/>
    <lineage>
        <taxon>Bacteria</taxon>
        <taxon>Pseudomonadati</taxon>
        <taxon>Bacteroidota</taxon>
        <taxon>Sphingobacteriia</taxon>
        <taxon>Sphingobacteriales</taxon>
        <taxon>Sphingobacteriaceae</taxon>
        <taxon>Pedobacter</taxon>
    </lineage>
</organism>
<protein>
    <recommendedName>
        <fullName evidence="2">histidine kinase</fullName>
        <ecNumber evidence="2">2.7.13.3</ecNumber>
    </recommendedName>
</protein>
<dbReference type="CDD" id="cd00082">
    <property type="entry name" value="HisKA"/>
    <property type="match status" value="1"/>
</dbReference>
<dbReference type="SMART" id="SM00387">
    <property type="entry name" value="HATPase_c"/>
    <property type="match status" value="1"/>
</dbReference>
<dbReference type="Pfam" id="PF02518">
    <property type="entry name" value="HATPase_c"/>
    <property type="match status" value="1"/>
</dbReference>
<evidence type="ECO:0000259" key="6">
    <source>
        <dbReference type="PROSITE" id="PS50109"/>
    </source>
</evidence>
<accession>A0A7K0FYJ3</accession>
<dbReference type="Gene3D" id="3.30.565.10">
    <property type="entry name" value="Histidine kinase-like ATPase, C-terminal domain"/>
    <property type="match status" value="1"/>
</dbReference>
<reference evidence="7 8" key="1">
    <citation type="submission" date="2019-11" db="EMBL/GenBank/DDBJ databases">
        <title>Pedobacter petrophilus genome.</title>
        <authorList>
            <person name="Feldbauer M.J."/>
            <person name="Newman J.D."/>
        </authorList>
    </citation>
    <scope>NUCLEOTIDE SEQUENCE [LARGE SCALE GENOMIC DNA]</scope>
    <source>
        <strain evidence="7 8">LMG 29686</strain>
    </source>
</reference>
<dbReference type="SUPFAM" id="SSF47384">
    <property type="entry name" value="Homodimeric domain of signal transducing histidine kinase"/>
    <property type="match status" value="1"/>
</dbReference>
<dbReference type="OrthoDB" id="9757990at2"/>
<dbReference type="AlphaFoldDB" id="A0A7K0FYJ3"/>
<evidence type="ECO:0000313" key="7">
    <source>
        <dbReference type="EMBL" id="MRX76270.1"/>
    </source>
</evidence>
<dbReference type="EMBL" id="WKKH01000011">
    <property type="protein sequence ID" value="MRX76270.1"/>
    <property type="molecule type" value="Genomic_DNA"/>
</dbReference>
<keyword evidence="5" id="KW-0418">Kinase</keyword>
<dbReference type="EC" id="2.7.13.3" evidence="2"/>
<keyword evidence="8" id="KW-1185">Reference proteome</keyword>
<evidence type="ECO:0000256" key="1">
    <source>
        <dbReference type="ARBA" id="ARBA00000085"/>
    </source>
</evidence>
<dbReference type="PANTHER" id="PTHR43547">
    <property type="entry name" value="TWO-COMPONENT HISTIDINE KINASE"/>
    <property type="match status" value="1"/>
</dbReference>
<evidence type="ECO:0000256" key="2">
    <source>
        <dbReference type="ARBA" id="ARBA00012438"/>
    </source>
</evidence>
<dbReference type="PRINTS" id="PR00344">
    <property type="entry name" value="BCTRLSENSOR"/>
</dbReference>
<evidence type="ECO:0000256" key="3">
    <source>
        <dbReference type="ARBA" id="ARBA00022553"/>
    </source>
</evidence>
<dbReference type="InterPro" id="IPR003661">
    <property type="entry name" value="HisK_dim/P_dom"/>
</dbReference>
<dbReference type="InterPro" id="IPR036890">
    <property type="entry name" value="HATPase_C_sf"/>
</dbReference>
<comment type="caution">
    <text evidence="7">The sequence shown here is derived from an EMBL/GenBank/DDBJ whole genome shotgun (WGS) entry which is preliminary data.</text>
</comment>
<dbReference type="FunFam" id="3.30.565.10:FF:000006">
    <property type="entry name" value="Sensor histidine kinase WalK"/>
    <property type="match status" value="1"/>
</dbReference>
<dbReference type="PANTHER" id="PTHR43547:SF2">
    <property type="entry name" value="HYBRID SIGNAL TRANSDUCTION HISTIDINE KINASE C"/>
    <property type="match status" value="1"/>
</dbReference>